<evidence type="ECO:0000256" key="1">
    <source>
        <dbReference type="SAM" id="Phobius"/>
    </source>
</evidence>
<keyword evidence="1" id="KW-0812">Transmembrane</keyword>
<keyword evidence="1" id="KW-1133">Transmembrane helix</keyword>
<dbReference type="Pfam" id="PF08592">
    <property type="entry name" value="Anthrone_oxy"/>
    <property type="match status" value="1"/>
</dbReference>
<keyword evidence="1" id="KW-0472">Membrane</keyword>
<reference evidence="3" key="1">
    <citation type="submission" date="2015-02" db="EMBL/GenBank/DDBJ databases">
        <authorList>
            <person name="Lima A.O."/>
            <person name="Cabral A."/>
            <person name="Porto L.M."/>
            <person name="Silva M.A."/>
        </authorList>
    </citation>
    <scope>NUCLEOTIDE SEQUENCE [LARGE SCALE GENOMIC DNA]</scope>
    <source>
        <strain evidence="3">LAMA 915</strain>
    </source>
</reference>
<dbReference type="STRING" id="1306953.J121_2459"/>
<sequence length="169" mass="18204">MSYHWSLYLCVFLALWAMLTGGVFKAFSEFVMRGLAQAEPVSGIAAMQGINRTVLRTEFVFAILALGAITPIFALYAYFALDGTAAVLIVAAAAVYLPSALFMTILGNVPMNNRLDRVDPASAEAAEYWAHYVSRWTALNHFRTLGCIVTGTLYALAALELGAATGRVG</sequence>
<evidence type="ECO:0000313" key="3">
    <source>
        <dbReference type="Proteomes" id="UP000037446"/>
    </source>
</evidence>
<feature type="transmembrane region" description="Helical" evidence="1">
    <location>
        <begin position="59"/>
        <end position="79"/>
    </location>
</feature>
<dbReference type="InterPro" id="IPR013901">
    <property type="entry name" value="Anthrone_oxy"/>
</dbReference>
<dbReference type="EMBL" id="JYNE01000023">
    <property type="protein sequence ID" value="KNH02215.1"/>
    <property type="molecule type" value="Genomic_DNA"/>
</dbReference>
<comment type="caution">
    <text evidence="2">The sequence shown here is derived from an EMBL/GenBank/DDBJ whole genome shotgun (WGS) entry which is preliminary data.</text>
</comment>
<proteinExistence type="predicted"/>
<protein>
    <submittedName>
        <fullName evidence="2">Putative integral membrane protein</fullName>
    </submittedName>
</protein>
<name>A0A0L1KDS9_9SPHN</name>
<gene>
    <name evidence="2" type="ORF">J121_2459</name>
</gene>
<organism evidence="2 3">
    <name type="scientific">Qipengyuania citrea LAMA 915</name>
    <dbReference type="NCBI Taxonomy" id="1306953"/>
    <lineage>
        <taxon>Bacteria</taxon>
        <taxon>Pseudomonadati</taxon>
        <taxon>Pseudomonadota</taxon>
        <taxon>Alphaproteobacteria</taxon>
        <taxon>Sphingomonadales</taxon>
        <taxon>Erythrobacteraceae</taxon>
        <taxon>Qipengyuania</taxon>
    </lineage>
</organism>
<dbReference type="AlphaFoldDB" id="A0A0L1KDS9"/>
<feature type="transmembrane region" description="Helical" evidence="1">
    <location>
        <begin position="6"/>
        <end position="27"/>
    </location>
</feature>
<dbReference type="PATRIC" id="fig|1306953.7.peg.2545"/>
<feature type="transmembrane region" description="Helical" evidence="1">
    <location>
        <begin position="85"/>
        <end position="107"/>
    </location>
</feature>
<dbReference type="Proteomes" id="UP000037446">
    <property type="component" value="Unassembled WGS sequence"/>
</dbReference>
<dbReference type="RefSeq" id="WP_063512936.1">
    <property type="nucleotide sequence ID" value="NZ_JYNE01000023.1"/>
</dbReference>
<evidence type="ECO:0000313" key="2">
    <source>
        <dbReference type="EMBL" id="KNH02215.1"/>
    </source>
</evidence>
<accession>A0A0L1KDS9</accession>